<protein>
    <recommendedName>
        <fullName evidence="4">serine-type D-Ala-D-Ala carboxypeptidase</fullName>
        <ecNumber evidence="4">3.4.16.4</ecNumber>
    </recommendedName>
</protein>
<evidence type="ECO:0000259" key="17">
    <source>
        <dbReference type="SMART" id="SM00936"/>
    </source>
</evidence>
<keyword evidence="7 16" id="KW-0732">Signal</keyword>
<comment type="function">
    <text evidence="1">Removes C-terminal D-alanyl residues from sugar-peptide cell wall precursors.</text>
</comment>
<keyword evidence="9" id="KW-0133">Cell shape</keyword>
<evidence type="ECO:0000256" key="15">
    <source>
        <dbReference type="RuleBase" id="RU004016"/>
    </source>
</evidence>
<dbReference type="PRINTS" id="PR00725">
    <property type="entry name" value="DADACBPTASE1"/>
</dbReference>
<dbReference type="Gene3D" id="3.40.710.10">
    <property type="entry name" value="DD-peptidase/beta-lactamase superfamily"/>
    <property type="match status" value="1"/>
</dbReference>
<keyword evidence="8 18" id="KW-0378">Hydrolase</keyword>
<organism evidence="18 19">
    <name type="scientific">Amphibacillus xylanus (strain ATCC 51415 / DSM 6626 / JCM 7361 / LMG 17667 / NBRC 15112 / Ep01)</name>
    <dbReference type="NCBI Taxonomy" id="698758"/>
    <lineage>
        <taxon>Bacteria</taxon>
        <taxon>Bacillati</taxon>
        <taxon>Bacillota</taxon>
        <taxon>Bacilli</taxon>
        <taxon>Bacillales</taxon>
        <taxon>Bacillaceae</taxon>
        <taxon>Amphibacillus</taxon>
    </lineage>
</organism>
<dbReference type="Gene3D" id="2.60.410.10">
    <property type="entry name" value="D-Ala-D-Ala carboxypeptidase, C-terminal domain"/>
    <property type="match status" value="1"/>
</dbReference>
<dbReference type="RefSeq" id="WP_015009939.1">
    <property type="nucleotide sequence ID" value="NC_018704.1"/>
</dbReference>
<dbReference type="Proteomes" id="UP000006294">
    <property type="component" value="Chromosome"/>
</dbReference>
<dbReference type="GO" id="GO:0008360">
    <property type="term" value="P:regulation of cell shape"/>
    <property type="evidence" value="ECO:0007669"/>
    <property type="project" value="UniProtKB-KW"/>
</dbReference>
<feature type="active site" description="Proton acceptor" evidence="13">
    <location>
        <position position="63"/>
    </location>
</feature>
<dbReference type="SUPFAM" id="SSF69189">
    <property type="entry name" value="Penicillin-binding protein associated domain"/>
    <property type="match status" value="1"/>
</dbReference>
<dbReference type="HOGENOM" id="CLU_027070_8_0_9"/>
<dbReference type="SUPFAM" id="SSF56601">
    <property type="entry name" value="beta-lactamase/transpeptidase-like"/>
    <property type="match status" value="1"/>
</dbReference>
<comment type="pathway">
    <text evidence="2">Cell wall biogenesis; peptidoglycan biosynthesis.</text>
</comment>
<evidence type="ECO:0000256" key="14">
    <source>
        <dbReference type="PIRSR" id="PIRSR618044-2"/>
    </source>
</evidence>
<dbReference type="Pfam" id="PF07943">
    <property type="entry name" value="PBP5_C"/>
    <property type="match status" value="1"/>
</dbReference>
<evidence type="ECO:0000256" key="8">
    <source>
        <dbReference type="ARBA" id="ARBA00022801"/>
    </source>
</evidence>
<dbReference type="KEGG" id="axl:AXY_12020"/>
<dbReference type="eggNOG" id="COG1686">
    <property type="taxonomic scope" value="Bacteria"/>
</dbReference>
<dbReference type="PATRIC" id="fig|698758.3.peg.1201"/>
<dbReference type="InterPro" id="IPR001967">
    <property type="entry name" value="Peptidase_S11_N"/>
</dbReference>
<gene>
    <name evidence="18" type="primary">dacF</name>
    <name evidence="18" type="ordered locus">AXY_12020</name>
</gene>
<keyword evidence="19" id="KW-1185">Reference proteome</keyword>
<keyword evidence="6" id="KW-0645">Protease</keyword>
<dbReference type="OrthoDB" id="9791132at2"/>
<evidence type="ECO:0000313" key="18">
    <source>
        <dbReference type="EMBL" id="BAM47334.1"/>
    </source>
</evidence>
<keyword evidence="5 18" id="KW-0121">Carboxypeptidase</keyword>
<evidence type="ECO:0000256" key="3">
    <source>
        <dbReference type="ARBA" id="ARBA00007164"/>
    </source>
</evidence>
<feature type="binding site" evidence="14">
    <location>
        <position position="226"/>
    </location>
    <ligand>
        <name>substrate</name>
    </ligand>
</feature>
<evidence type="ECO:0000256" key="2">
    <source>
        <dbReference type="ARBA" id="ARBA00004752"/>
    </source>
</evidence>
<feature type="active site" description="Acyl-ester intermediate" evidence="13">
    <location>
        <position position="60"/>
    </location>
</feature>
<name>K0IY32_AMPXN</name>
<dbReference type="EMBL" id="AP012050">
    <property type="protein sequence ID" value="BAM47334.1"/>
    <property type="molecule type" value="Genomic_DNA"/>
</dbReference>
<dbReference type="InterPro" id="IPR012338">
    <property type="entry name" value="Beta-lactam/transpept-like"/>
</dbReference>
<dbReference type="PANTHER" id="PTHR21581:SF6">
    <property type="entry name" value="TRAFFICKING PROTEIN PARTICLE COMPLEX SUBUNIT 12"/>
    <property type="match status" value="1"/>
</dbReference>
<feature type="active site" evidence="13">
    <location>
        <position position="120"/>
    </location>
</feature>
<feature type="domain" description="Peptidase S11 D-Ala-D-Ala carboxypeptidase A C-terminal" evidence="17">
    <location>
        <begin position="276"/>
        <end position="367"/>
    </location>
</feature>
<evidence type="ECO:0000256" key="13">
    <source>
        <dbReference type="PIRSR" id="PIRSR618044-1"/>
    </source>
</evidence>
<evidence type="ECO:0000256" key="1">
    <source>
        <dbReference type="ARBA" id="ARBA00003217"/>
    </source>
</evidence>
<dbReference type="GO" id="GO:0009252">
    <property type="term" value="P:peptidoglycan biosynthetic process"/>
    <property type="evidence" value="ECO:0007669"/>
    <property type="project" value="UniProtKB-UniPathway"/>
</dbReference>
<evidence type="ECO:0000256" key="16">
    <source>
        <dbReference type="SAM" id="SignalP"/>
    </source>
</evidence>
<evidence type="ECO:0000256" key="10">
    <source>
        <dbReference type="ARBA" id="ARBA00022984"/>
    </source>
</evidence>
<dbReference type="GO" id="GO:0009002">
    <property type="term" value="F:serine-type D-Ala-D-Ala carboxypeptidase activity"/>
    <property type="evidence" value="ECO:0007669"/>
    <property type="project" value="UniProtKB-EC"/>
</dbReference>
<evidence type="ECO:0000256" key="11">
    <source>
        <dbReference type="ARBA" id="ARBA00023316"/>
    </source>
</evidence>
<evidence type="ECO:0000256" key="6">
    <source>
        <dbReference type="ARBA" id="ARBA00022670"/>
    </source>
</evidence>
<dbReference type="SMART" id="SM00936">
    <property type="entry name" value="PBP5_C"/>
    <property type="match status" value="1"/>
</dbReference>
<keyword evidence="11" id="KW-0961">Cell wall biogenesis/degradation</keyword>
<sequence>MKRIFLFLCLFMYLAQPSSLLAEESQPNLDLKGKSLILIEQDTGKVLYENNSDQPLPPASMTKMMTLLLVAEALEEARVSINDTVIVSEHAASMGGSQIFLEPNEEMSVDDLLKAVAIASANDASVALAEYIYGSEQAFIQAMNDKVAELGLEQTHFQNTTGLPAEDHYSSAYDMAMIARELLKYEFITDYTSIYEDYLRKDTEDEFWLVNTNRLVKFYPGVDGLKTGFTQEAKYCLTATAKKDNMRLIAVVMGAESPKERNATISRLLDFGYAQFQLQQLYTTEQTVTDMEIIKGEVNRIDVYPKQNASILTKKGEDLSLIETKIEINDQIMAPIKKDEVVGSLEIYLNDQLIDSVDLVAGANVERANVWQLMADSFRRLVKVGKS</sequence>
<accession>K0IY32</accession>
<dbReference type="AlphaFoldDB" id="K0IY32"/>
<dbReference type="STRING" id="698758.AXY_12020"/>
<dbReference type="UniPathway" id="UPA00219"/>
<dbReference type="InterPro" id="IPR037167">
    <property type="entry name" value="Peptidase_S11_C_sf"/>
</dbReference>
<dbReference type="Pfam" id="PF00768">
    <property type="entry name" value="Peptidase_S11"/>
    <property type="match status" value="1"/>
</dbReference>
<dbReference type="GO" id="GO:0006508">
    <property type="term" value="P:proteolysis"/>
    <property type="evidence" value="ECO:0007669"/>
    <property type="project" value="UniProtKB-KW"/>
</dbReference>
<proteinExistence type="inferred from homology"/>
<dbReference type="InterPro" id="IPR012907">
    <property type="entry name" value="Peptidase_S11_C"/>
</dbReference>
<evidence type="ECO:0000256" key="4">
    <source>
        <dbReference type="ARBA" id="ARBA00012448"/>
    </source>
</evidence>
<dbReference type="EC" id="3.4.16.4" evidence="4"/>
<evidence type="ECO:0000256" key="5">
    <source>
        <dbReference type="ARBA" id="ARBA00022645"/>
    </source>
</evidence>
<dbReference type="PANTHER" id="PTHR21581">
    <property type="entry name" value="D-ALANYL-D-ALANINE CARBOXYPEPTIDASE"/>
    <property type="match status" value="1"/>
</dbReference>
<dbReference type="GO" id="GO:0071555">
    <property type="term" value="P:cell wall organization"/>
    <property type="evidence" value="ECO:0007669"/>
    <property type="project" value="UniProtKB-KW"/>
</dbReference>
<keyword evidence="10" id="KW-0573">Peptidoglycan synthesis</keyword>
<dbReference type="InterPro" id="IPR015956">
    <property type="entry name" value="Peniciliin-bd_prot_C_sf"/>
</dbReference>
<evidence type="ECO:0000313" key="19">
    <source>
        <dbReference type="Proteomes" id="UP000006294"/>
    </source>
</evidence>
<evidence type="ECO:0000256" key="9">
    <source>
        <dbReference type="ARBA" id="ARBA00022960"/>
    </source>
</evidence>
<dbReference type="InterPro" id="IPR018044">
    <property type="entry name" value="Peptidase_S11"/>
</dbReference>
<comment type="catalytic activity">
    <reaction evidence="12">
        <text>Preferential cleavage: (Ac)2-L-Lys-D-Ala-|-D-Ala. Also transpeptidation of peptidyl-alanyl moieties that are N-acyl substituents of D-alanine.</text>
        <dbReference type="EC" id="3.4.16.4"/>
    </reaction>
</comment>
<feature type="chain" id="PRO_5003835034" description="serine-type D-Ala-D-Ala carboxypeptidase" evidence="16">
    <location>
        <begin position="23"/>
        <end position="387"/>
    </location>
</feature>
<reference evidence="18 19" key="1">
    <citation type="submission" date="2011-01" db="EMBL/GenBank/DDBJ databases">
        <title>Whole genome sequence of Amphibacillus xylinus NBRC 15112.</title>
        <authorList>
            <person name="Nakazawa H."/>
            <person name="Katano Y."/>
            <person name="Nakamura S."/>
            <person name="Sasagawa M."/>
            <person name="Fukada J."/>
            <person name="Arai T."/>
            <person name="Sasakura N."/>
            <person name="Mochizuki D."/>
            <person name="Hosoyama A."/>
            <person name="Harada K."/>
            <person name="Horikawa H."/>
            <person name="Kato Y."/>
            <person name="Harada T."/>
            <person name="Sasaki K."/>
            <person name="Sekiguchi M."/>
            <person name="Hodoyama M."/>
            <person name="Nishiko R."/>
            <person name="Narita H."/>
            <person name="Hanamaki A."/>
            <person name="Hata C."/>
            <person name="Konno Y."/>
            <person name="Niimura Y."/>
            <person name="Yamazaki S."/>
            <person name="Fujita N."/>
        </authorList>
    </citation>
    <scope>NUCLEOTIDE SEQUENCE [LARGE SCALE GENOMIC DNA]</scope>
    <source>
        <strain evidence="19">ATCC 51415 / DSM 6626 / JCM 7361 / LMG 17667 / NBRC 15112 / Ep01</strain>
    </source>
</reference>
<evidence type="ECO:0000256" key="12">
    <source>
        <dbReference type="ARBA" id="ARBA00034000"/>
    </source>
</evidence>
<comment type="similarity">
    <text evidence="3 15">Belongs to the peptidase S11 family.</text>
</comment>
<feature type="signal peptide" evidence="16">
    <location>
        <begin position="1"/>
        <end position="22"/>
    </location>
</feature>
<evidence type="ECO:0000256" key="7">
    <source>
        <dbReference type="ARBA" id="ARBA00022729"/>
    </source>
</evidence>